<organism evidence="1 2">
    <name type="scientific">Rhodocollybia butyracea</name>
    <dbReference type="NCBI Taxonomy" id="206335"/>
    <lineage>
        <taxon>Eukaryota</taxon>
        <taxon>Fungi</taxon>
        <taxon>Dikarya</taxon>
        <taxon>Basidiomycota</taxon>
        <taxon>Agaricomycotina</taxon>
        <taxon>Agaricomycetes</taxon>
        <taxon>Agaricomycetidae</taxon>
        <taxon>Agaricales</taxon>
        <taxon>Marasmiineae</taxon>
        <taxon>Omphalotaceae</taxon>
        <taxon>Rhodocollybia</taxon>
    </lineage>
</organism>
<dbReference type="OrthoDB" id="3032185at2759"/>
<gene>
    <name evidence="1" type="ORF">BDP27DRAFT_1199253</name>
</gene>
<feature type="non-terminal residue" evidence="1">
    <location>
        <position position="100"/>
    </location>
</feature>
<name>A0A9P5PLR0_9AGAR</name>
<keyword evidence="2" id="KW-1185">Reference proteome</keyword>
<dbReference type="EMBL" id="JADNRY010000126">
    <property type="protein sequence ID" value="KAF9064330.1"/>
    <property type="molecule type" value="Genomic_DNA"/>
</dbReference>
<comment type="caution">
    <text evidence="1">The sequence shown here is derived from an EMBL/GenBank/DDBJ whole genome shotgun (WGS) entry which is preliminary data.</text>
</comment>
<dbReference type="AlphaFoldDB" id="A0A9P5PLR0"/>
<sequence>AILQYIRERLDEGQDWHYDIMLDAQQKVMGIWWMSPEQVKLAQRYWDLLLNDNSYNHNQYGYPTDIGIVVASDGRSCNIWYAFHESKDIDTHNWVFHNHL</sequence>
<reference evidence="1" key="1">
    <citation type="submission" date="2020-11" db="EMBL/GenBank/DDBJ databases">
        <authorList>
            <consortium name="DOE Joint Genome Institute"/>
            <person name="Ahrendt S."/>
            <person name="Riley R."/>
            <person name="Andreopoulos W."/>
            <person name="Labutti K."/>
            <person name="Pangilinan J."/>
            <person name="Ruiz-Duenas F.J."/>
            <person name="Barrasa J.M."/>
            <person name="Sanchez-Garcia M."/>
            <person name="Camarero S."/>
            <person name="Miyauchi S."/>
            <person name="Serrano A."/>
            <person name="Linde D."/>
            <person name="Babiker R."/>
            <person name="Drula E."/>
            <person name="Ayuso-Fernandez I."/>
            <person name="Pacheco R."/>
            <person name="Padilla G."/>
            <person name="Ferreira P."/>
            <person name="Barriuso J."/>
            <person name="Kellner H."/>
            <person name="Castanera R."/>
            <person name="Alfaro M."/>
            <person name="Ramirez L."/>
            <person name="Pisabarro A.G."/>
            <person name="Kuo A."/>
            <person name="Tritt A."/>
            <person name="Lipzen A."/>
            <person name="He G."/>
            <person name="Yan M."/>
            <person name="Ng V."/>
            <person name="Cullen D."/>
            <person name="Martin F."/>
            <person name="Rosso M.-N."/>
            <person name="Henrissat B."/>
            <person name="Hibbett D."/>
            <person name="Martinez A.T."/>
            <person name="Grigoriev I.V."/>
        </authorList>
    </citation>
    <scope>NUCLEOTIDE SEQUENCE</scope>
    <source>
        <strain evidence="1">AH 40177</strain>
    </source>
</reference>
<evidence type="ECO:0000313" key="1">
    <source>
        <dbReference type="EMBL" id="KAF9064330.1"/>
    </source>
</evidence>
<feature type="non-terminal residue" evidence="1">
    <location>
        <position position="1"/>
    </location>
</feature>
<protein>
    <submittedName>
        <fullName evidence="1">Uncharacterized protein</fullName>
    </submittedName>
</protein>
<dbReference type="Proteomes" id="UP000772434">
    <property type="component" value="Unassembled WGS sequence"/>
</dbReference>
<accession>A0A9P5PLR0</accession>
<proteinExistence type="predicted"/>
<evidence type="ECO:0000313" key="2">
    <source>
        <dbReference type="Proteomes" id="UP000772434"/>
    </source>
</evidence>